<evidence type="ECO:0000313" key="3">
    <source>
        <dbReference type="WBParaSite" id="Gr19_v10_g9576.t3"/>
    </source>
</evidence>
<evidence type="ECO:0000256" key="1">
    <source>
        <dbReference type="SAM" id="SignalP"/>
    </source>
</evidence>
<sequence>MTRLLIISFISPFIIHYANGVIKRLPTVHSAGVAGMAKVFAELTAKDEVRASGSRRAERVQTYERTVTYQDRDPEFTIRRRFTSTSHKEIVREFEFHGQIWPKNFYTLYLDIKYFEMNDYKVVKGMAAPAMLDTEKNGSFVWNFKITHDESEEQIEMNLHMHIFGRKISHLYTKIENVNLDYIHIWNLEKNKMIIVPPNEERAELRKLEKRPLVKDIVIKEYEFNLHIWPEGVYQIFLGVEKFEMEGKRVIGSAETHKAKTRRNGSFVWEFELEHDDSAEEPDSVYMHIFDDKTGNHYVEKVDVRNWGRHYIVDLKNNLVYAVAKDKSDGSFLLEATIVSTSKEEEGTFRLPPVYMYIYGNNTWHKQRVKVDDWEHVHIIDLNNKKGMPIAVPKNEVREKFDDLQKRDDSERPPRFRIRSKYLDSDLED</sequence>
<reference evidence="3" key="1">
    <citation type="submission" date="2022-11" db="UniProtKB">
        <authorList>
            <consortium name="WormBaseParasite"/>
        </authorList>
    </citation>
    <scope>IDENTIFICATION</scope>
</reference>
<dbReference type="Proteomes" id="UP000887572">
    <property type="component" value="Unplaced"/>
</dbReference>
<name>A0A914IEU4_GLORO</name>
<protein>
    <submittedName>
        <fullName evidence="3">Uncharacterized protein</fullName>
    </submittedName>
</protein>
<accession>A0A914IEU4</accession>
<proteinExistence type="predicted"/>
<feature type="chain" id="PRO_5037286979" evidence="1">
    <location>
        <begin position="21"/>
        <end position="429"/>
    </location>
</feature>
<evidence type="ECO:0000313" key="2">
    <source>
        <dbReference type="Proteomes" id="UP000887572"/>
    </source>
</evidence>
<feature type="signal peptide" evidence="1">
    <location>
        <begin position="1"/>
        <end position="20"/>
    </location>
</feature>
<keyword evidence="2" id="KW-1185">Reference proteome</keyword>
<dbReference type="WBParaSite" id="Gr19_v10_g9576.t3">
    <property type="protein sequence ID" value="Gr19_v10_g9576.t3"/>
    <property type="gene ID" value="Gr19_v10_g9576"/>
</dbReference>
<keyword evidence="1" id="KW-0732">Signal</keyword>
<dbReference type="AlphaFoldDB" id="A0A914IEU4"/>
<organism evidence="2 3">
    <name type="scientific">Globodera rostochiensis</name>
    <name type="common">Golden nematode worm</name>
    <name type="synonym">Heterodera rostochiensis</name>
    <dbReference type="NCBI Taxonomy" id="31243"/>
    <lineage>
        <taxon>Eukaryota</taxon>
        <taxon>Metazoa</taxon>
        <taxon>Ecdysozoa</taxon>
        <taxon>Nematoda</taxon>
        <taxon>Chromadorea</taxon>
        <taxon>Rhabditida</taxon>
        <taxon>Tylenchina</taxon>
        <taxon>Tylenchomorpha</taxon>
        <taxon>Tylenchoidea</taxon>
        <taxon>Heteroderidae</taxon>
        <taxon>Heteroderinae</taxon>
        <taxon>Globodera</taxon>
    </lineage>
</organism>